<evidence type="ECO:0000313" key="2">
    <source>
        <dbReference type="EMBL" id="MUI37715.1"/>
    </source>
</evidence>
<accession>A0A844NPX4</accession>
<dbReference type="AlphaFoldDB" id="A0A844NPX4"/>
<evidence type="ECO:0000313" key="3">
    <source>
        <dbReference type="Proteomes" id="UP000433532"/>
    </source>
</evidence>
<sequence>MHGERKVELKADDHLTVGDSQHVKLGRAYLAKAGREIHLKAGQKMVIEADSELTVKAGGSFIRLDASGIAISGPLARINAGGAPGSGSGIAIKMPRVPGMADQDSPGAPPEAVAANLPPRQPVCEECLLQAKKRGQALAER</sequence>
<dbReference type="Proteomes" id="UP000433532">
    <property type="component" value="Unassembled WGS sequence"/>
</dbReference>
<proteinExistence type="predicted"/>
<comment type="caution">
    <text evidence="2">The sequence shown here is derived from an EMBL/GenBank/DDBJ whole genome shotgun (WGS) entry which is preliminary data.</text>
</comment>
<dbReference type="SUPFAM" id="SSF69349">
    <property type="entry name" value="Phage fibre proteins"/>
    <property type="match status" value="1"/>
</dbReference>
<feature type="region of interest" description="Disordered" evidence="1">
    <location>
        <begin position="89"/>
        <end position="117"/>
    </location>
</feature>
<organism evidence="2 3">
    <name type="scientific">Pseudomonas aeruginosa</name>
    <dbReference type="NCBI Taxonomy" id="287"/>
    <lineage>
        <taxon>Bacteria</taxon>
        <taxon>Pseudomonadati</taxon>
        <taxon>Pseudomonadota</taxon>
        <taxon>Gammaproteobacteria</taxon>
        <taxon>Pseudomonadales</taxon>
        <taxon>Pseudomonadaceae</taxon>
        <taxon>Pseudomonas</taxon>
    </lineage>
</organism>
<reference evidence="2 3" key="1">
    <citation type="submission" date="2019-11" db="EMBL/GenBank/DDBJ databases">
        <title>Genomes of ocular Pseudomonas aeruginosa isolates.</title>
        <authorList>
            <person name="Khan M."/>
            <person name="Rice S.A."/>
            <person name="Willcox M.D.P."/>
            <person name="Stapleton F."/>
        </authorList>
    </citation>
    <scope>NUCLEOTIDE SEQUENCE [LARGE SCALE GENOMIC DNA]</scope>
    <source>
        <strain evidence="2 3">PA221</strain>
    </source>
</reference>
<protein>
    <submittedName>
        <fullName evidence="2">Rhs element Vgr protein</fullName>
    </submittedName>
</protein>
<dbReference type="EMBL" id="WOAD01000021">
    <property type="protein sequence ID" value="MUI37715.1"/>
    <property type="molecule type" value="Genomic_DNA"/>
</dbReference>
<gene>
    <name evidence="2" type="ORF">GNQ48_22155</name>
</gene>
<name>A0A844NPX4_PSEAI</name>
<evidence type="ECO:0000256" key="1">
    <source>
        <dbReference type="SAM" id="MobiDB-lite"/>
    </source>
</evidence>